<dbReference type="GO" id="GO:0160140">
    <property type="term" value="F:23S rRNA pseudouridine(1911/1915/1917) synthase activity"/>
    <property type="evidence" value="ECO:0007669"/>
    <property type="project" value="UniProtKB-EC"/>
</dbReference>
<dbReference type="SUPFAM" id="SSF55120">
    <property type="entry name" value="Pseudouridine synthase"/>
    <property type="match status" value="1"/>
</dbReference>
<name>A0ABS2NFE2_9BACI</name>
<reference evidence="6 7" key="1">
    <citation type="submission" date="2021-01" db="EMBL/GenBank/DDBJ databases">
        <title>Genomic Encyclopedia of Type Strains, Phase IV (KMG-IV): sequencing the most valuable type-strain genomes for metagenomic binning, comparative biology and taxonomic classification.</title>
        <authorList>
            <person name="Goeker M."/>
        </authorList>
    </citation>
    <scope>NUCLEOTIDE SEQUENCE [LARGE SCALE GENOMIC DNA]</scope>
    <source>
        <strain evidence="6 7">DSM 24834</strain>
    </source>
</reference>
<comment type="caution">
    <text evidence="6">The sequence shown here is derived from an EMBL/GenBank/DDBJ whole genome shotgun (WGS) entry which is preliminary data.</text>
</comment>
<dbReference type="InterPro" id="IPR050188">
    <property type="entry name" value="RluA_PseudoU_synthase"/>
</dbReference>
<dbReference type="PANTHER" id="PTHR21600:SF35">
    <property type="entry name" value="PSEUDOURIDINE SYNTHASE"/>
    <property type="match status" value="1"/>
</dbReference>
<dbReference type="InterPro" id="IPR006224">
    <property type="entry name" value="PsdUridine_synth_RluA-like_CS"/>
</dbReference>
<comment type="similarity">
    <text evidence="2 4">Belongs to the pseudouridine synthase RluA family.</text>
</comment>
<dbReference type="EC" id="5.4.99.-" evidence="4"/>
<dbReference type="Pfam" id="PF00849">
    <property type="entry name" value="PseudoU_synth_2"/>
    <property type="match status" value="1"/>
</dbReference>
<dbReference type="CDD" id="cd02869">
    <property type="entry name" value="PseudoU_synth_RluA_like"/>
    <property type="match status" value="1"/>
</dbReference>
<dbReference type="PANTHER" id="PTHR21600">
    <property type="entry name" value="MITOCHONDRIAL RNA PSEUDOURIDINE SYNTHASE"/>
    <property type="match status" value="1"/>
</dbReference>
<gene>
    <name evidence="6" type="ORF">JOC86_003092</name>
</gene>
<sequence length="295" mass="34164">MNLYLIKWTIKERDENKKIKHFLHENLISRRTLKAIKFDGGHIHVNGKEIDVRYPLKVGDLLEVAFPPEIKSEKIQGEVIPMDIVYEDRDVLVVNKPAGMNTIPSREHPEGSLANAIIGYYERNQVHSTVHIVTRLDRQTSGLLLVAKHRHVHHLFSLQQNDNIVKRRYEALVEGKLENEQGSIIAPIGRKLSSIIEREVRNDGRYACTHYKVLGEYDEFSHLSLELETGRTHQIRVHLSHIGHPLLGDDLYGGKMDRINRQALHCVQLSFYHPVCKKKMNFFCKLPEDIQQLQK</sequence>
<dbReference type="InterPro" id="IPR006145">
    <property type="entry name" value="PsdUridine_synth_RsuA/RluA"/>
</dbReference>
<dbReference type="InterPro" id="IPR020103">
    <property type="entry name" value="PsdUridine_synth_cat_dom_sf"/>
</dbReference>
<evidence type="ECO:0000256" key="3">
    <source>
        <dbReference type="PROSITE-ProRule" id="PRU00182"/>
    </source>
</evidence>
<comment type="catalytic activity">
    <reaction evidence="1 4">
        <text>a uridine in RNA = a pseudouridine in RNA</text>
        <dbReference type="Rhea" id="RHEA:48348"/>
        <dbReference type="Rhea" id="RHEA-COMP:12068"/>
        <dbReference type="Rhea" id="RHEA-COMP:12069"/>
        <dbReference type="ChEBI" id="CHEBI:65314"/>
        <dbReference type="ChEBI" id="CHEBI:65315"/>
    </reaction>
</comment>
<feature type="domain" description="Pseudouridine synthase RsuA/RluA-like" evidence="5">
    <location>
        <begin position="90"/>
        <end position="241"/>
    </location>
</feature>
<dbReference type="RefSeq" id="WP_205173752.1">
    <property type="nucleotide sequence ID" value="NZ_JAFBDZ010000003.1"/>
</dbReference>
<evidence type="ECO:0000256" key="2">
    <source>
        <dbReference type="ARBA" id="ARBA00010876"/>
    </source>
</evidence>
<evidence type="ECO:0000256" key="1">
    <source>
        <dbReference type="ARBA" id="ARBA00000073"/>
    </source>
</evidence>
<keyword evidence="7" id="KW-1185">Reference proteome</keyword>
<dbReference type="PROSITE" id="PS50889">
    <property type="entry name" value="S4"/>
    <property type="match status" value="1"/>
</dbReference>
<evidence type="ECO:0000259" key="5">
    <source>
        <dbReference type="Pfam" id="PF00849"/>
    </source>
</evidence>
<dbReference type="NCBIfam" id="TIGR00005">
    <property type="entry name" value="rluA_subfam"/>
    <property type="match status" value="1"/>
</dbReference>
<dbReference type="PROSITE" id="PS01129">
    <property type="entry name" value="PSI_RLU"/>
    <property type="match status" value="1"/>
</dbReference>
<accession>A0ABS2NFE2</accession>
<keyword evidence="3" id="KW-0694">RNA-binding</keyword>
<dbReference type="CDD" id="cd00165">
    <property type="entry name" value="S4"/>
    <property type="match status" value="1"/>
</dbReference>
<proteinExistence type="inferred from homology"/>
<evidence type="ECO:0000313" key="6">
    <source>
        <dbReference type="EMBL" id="MBM7586540.1"/>
    </source>
</evidence>
<dbReference type="EMBL" id="JAFBDZ010000003">
    <property type="protein sequence ID" value="MBM7586540.1"/>
    <property type="molecule type" value="Genomic_DNA"/>
</dbReference>
<evidence type="ECO:0000256" key="4">
    <source>
        <dbReference type="RuleBase" id="RU362028"/>
    </source>
</evidence>
<organism evidence="6 7">
    <name type="scientific">Rossellomorea pakistanensis</name>
    <dbReference type="NCBI Taxonomy" id="992288"/>
    <lineage>
        <taxon>Bacteria</taxon>
        <taxon>Bacillati</taxon>
        <taxon>Bacillota</taxon>
        <taxon>Bacilli</taxon>
        <taxon>Bacillales</taxon>
        <taxon>Bacillaceae</taxon>
        <taxon>Rossellomorea</taxon>
    </lineage>
</organism>
<dbReference type="Proteomes" id="UP001646157">
    <property type="component" value="Unassembled WGS sequence"/>
</dbReference>
<protein>
    <recommendedName>
        <fullName evidence="4">Pseudouridine synthase</fullName>
        <ecNumber evidence="4">5.4.99.-</ecNumber>
    </recommendedName>
</protein>
<dbReference type="Gene3D" id="3.30.2350.10">
    <property type="entry name" value="Pseudouridine synthase"/>
    <property type="match status" value="1"/>
</dbReference>
<dbReference type="InterPro" id="IPR006225">
    <property type="entry name" value="PsdUridine_synth_RluC/D"/>
</dbReference>
<evidence type="ECO:0000313" key="7">
    <source>
        <dbReference type="Proteomes" id="UP001646157"/>
    </source>
</evidence>
<comment type="function">
    <text evidence="4">Responsible for synthesis of pseudouridine from uracil.</text>
</comment>
<keyword evidence="4 6" id="KW-0413">Isomerase</keyword>